<dbReference type="PANTHER" id="PTHR46957">
    <property type="entry name" value="CYTOKINE RECEPTOR"/>
    <property type="match status" value="1"/>
</dbReference>
<keyword evidence="14" id="KW-0393">Immunoglobulin domain</keyword>
<evidence type="ECO:0000259" key="18">
    <source>
        <dbReference type="PROSITE" id="PS50055"/>
    </source>
</evidence>
<evidence type="ECO:0000256" key="11">
    <source>
        <dbReference type="ARBA" id="ARBA00023157"/>
    </source>
</evidence>
<evidence type="ECO:0000256" key="8">
    <source>
        <dbReference type="ARBA" id="ARBA00022912"/>
    </source>
</evidence>
<feature type="region of interest" description="Disordered" evidence="16">
    <location>
        <begin position="271"/>
        <end position="290"/>
    </location>
</feature>
<keyword evidence="22" id="KW-1185">Reference proteome</keyword>
<evidence type="ECO:0000256" key="6">
    <source>
        <dbReference type="ARBA" id="ARBA00022737"/>
    </source>
</evidence>
<dbReference type="EC" id="3.1.3.48" evidence="3"/>
<evidence type="ECO:0000313" key="21">
    <source>
        <dbReference type="EMBL" id="KAF5909781.1"/>
    </source>
</evidence>
<dbReference type="Proteomes" id="UP000727407">
    <property type="component" value="Unassembled WGS sequence"/>
</dbReference>
<dbReference type="SUPFAM" id="SSF48726">
    <property type="entry name" value="Immunoglobulin"/>
    <property type="match status" value="2"/>
</dbReference>
<evidence type="ECO:0000313" key="22">
    <source>
        <dbReference type="Proteomes" id="UP000727407"/>
    </source>
</evidence>
<evidence type="ECO:0000259" key="20">
    <source>
        <dbReference type="PROSITE" id="PS50853"/>
    </source>
</evidence>
<feature type="domain" description="Fibronectin type-III" evidence="20">
    <location>
        <begin position="888"/>
        <end position="971"/>
    </location>
</feature>
<dbReference type="PRINTS" id="PR00014">
    <property type="entry name" value="FNTYPEIII"/>
</dbReference>
<organism evidence="21 22">
    <name type="scientific">Clarias magur</name>
    <name type="common">Asian catfish</name>
    <name type="synonym">Macropteronotus magur</name>
    <dbReference type="NCBI Taxonomy" id="1594786"/>
    <lineage>
        <taxon>Eukaryota</taxon>
        <taxon>Metazoa</taxon>
        <taxon>Chordata</taxon>
        <taxon>Craniata</taxon>
        <taxon>Vertebrata</taxon>
        <taxon>Euteleostomi</taxon>
        <taxon>Actinopterygii</taxon>
        <taxon>Neopterygii</taxon>
        <taxon>Teleostei</taxon>
        <taxon>Ostariophysi</taxon>
        <taxon>Siluriformes</taxon>
        <taxon>Clariidae</taxon>
        <taxon>Clarias</taxon>
    </lineage>
</organism>
<dbReference type="InterPro" id="IPR036179">
    <property type="entry name" value="Ig-like_dom_sf"/>
</dbReference>
<dbReference type="FunFam" id="2.60.40.10:FF:000082">
    <property type="entry name" value="receptor-type tyrosine-protein phosphatase delta isoform X2"/>
    <property type="match status" value="1"/>
</dbReference>
<evidence type="ECO:0000256" key="7">
    <source>
        <dbReference type="ARBA" id="ARBA00022801"/>
    </source>
</evidence>
<dbReference type="InterPro" id="IPR029021">
    <property type="entry name" value="Prot-tyrosine_phosphatase-like"/>
</dbReference>
<proteinExistence type="inferred from homology"/>
<keyword evidence="4 17" id="KW-0812">Transmembrane</keyword>
<dbReference type="InterPro" id="IPR036116">
    <property type="entry name" value="FN3_sf"/>
</dbReference>
<dbReference type="FunFam" id="2.60.40.10:FF:000068">
    <property type="entry name" value="receptor-type tyrosine-protein phosphatase delta isoform X1"/>
    <property type="match status" value="1"/>
</dbReference>
<evidence type="ECO:0000256" key="4">
    <source>
        <dbReference type="ARBA" id="ARBA00022692"/>
    </source>
</evidence>
<dbReference type="SMART" id="SM00060">
    <property type="entry name" value="FN3"/>
    <property type="match status" value="8"/>
</dbReference>
<comment type="caution">
    <text evidence="21">The sequence shown here is derived from an EMBL/GenBank/DDBJ whole genome shotgun (WGS) entry which is preliminary data.</text>
</comment>
<evidence type="ECO:0000256" key="12">
    <source>
        <dbReference type="ARBA" id="ARBA00023170"/>
    </source>
</evidence>
<feature type="domain" description="Ig-like" evidence="19">
    <location>
        <begin position="105"/>
        <end position="184"/>
    </location>
</feature>
<dbReference type="Pfam" id="PF00041">
    <property type="entry name" value="fn3"/>
    <property type="match status" value="7"/>
</dbReference>
<dbReference type="InterPro" id="IPR003961">
    <property type="entry name" value="FN3_dom"/>
</dbReference>
<evidence type="ECO:0000256" key="17">
    <source>
        <dbReference type="SAM" id="Phobius"/>
    </source>
</evidence>
<keyword evidence="12 21" id="KW-0675">Receptor</keyword>
<dbReference type="PROSITE" id="PS50055">
    <property type="entry name" value="TYR_PHOSPHATASE_PTP"/>
    <property type="match status" value="1"/>
</dbReference>
<accession>A0A8J4XH75</accession>
<evidence type="ECO:0000256" key="15">
    <source>
        <dbReference type="ARBA" id="ARBA00051722"/>
    </source>
</evidence>
<keyword evidence="5" id="KW-0732">Signal</keyword>
<dbReference type="SUPFAM" id="SSF49265">
    <property type="entry name" value="Fibronectin type III"/>
    <property type="match status" value="5"/>
</dbReference>
<protein>
    <recommendedName>
        <fullName evidence="3">protein-tyrosine-phosphatase</fullName>
        <ecNumber evidence="3">3.1.3.48</ecNumber>
    </recommendedName>
</protein>
<gene>
    <name evidence="21" type="primary">ptprs</name>
    <name evidence="21" type="ORF">DAT39_000433</name>
</gene>
<keyword evidence="7" id="KW-0378">Hydrolase</keyword>
<dbReference type="OrthoDB" id="10253954at2759"/>
<keyword evidence="10 17" id="KW-0472">Membrane</keyword>
<evidence type="ECO:0000256" key="13">
    <source>
        <dbReference type="ARBA" id="ARBA00023180"/>
    </source>
</evidence>
<keyword evidence="13" id="KW-0325">Glycoprotein</keyword>
<name>A0A8J4XH75_CLAMG</name>
<evidence type="ECO:0000259" key="19">
    <source>
        <dbReference type="PROSITE" id="PS50835"/>
    </source>
</evidence>
<feature type="domain" description="Fibronectin type-III" evidence="20">
    <location>
        <begin position="194"/>
        <end position="284"/>
    </location>
</feature>
<dbReference type="Pfam" id="PF13927">
    <property type="entry name" value="Ig_3"/>
    <property type="match status" value="2"/>
</dbReference>
<feature type="transmembrane region" description="Helical" evidence="17">
    <location>
        <begin position="1137"/>
        <end position="1160"/>
    </location>
</feature>
<feature type="domain" description="Fibronectin type-III" evidence="20">
    <location>
        <begin position="289"/>
        <end position="383"/>
    </location>
</feature>
<evidence type="ECO:0000256" key="16">
    <source>
        <dbReference type="SAM" id="MobiDB-lite"/>
    </source>
</evidence>
<dbReference type="InterPro" id="IPR003599">
    <property type="entry name" value="Ig_sub"/>
</dbReference>
<dbReference type="SMART" id="SM00408">
    <property type="entry name" value="IGc2"/>
    <property type="match status" value="2"/>
</dbReference>
<feature type="domain" description="Fibronectin type-III" evidence="20">
    <location>
        <begin position="589"/>
        <end position="688"/>
    </location>
</feature>
<dbReference type="FunFam" id="2.60.40.10:FF:000028">
    <property type="entry name" value="Neuronal cell adhesion molecule"/>
    <property type="match status" value="1"/>
</dbReference>
<keyword evidence="9 17" id="KW-1133">Transmembrane helix</keyword>
<dbReference type="GO" id="GO:0005886">
    <property type="term" value="C:plasma membrane"/>
    <property type="evidence" value="ECO:0007669"/>
    <property type="project" value="UniProtKB-ARBA"/>
</dbReference>
<evidence type="ECO:0000256" key="1">
    <source>
        <dbReference type="ARBA" id="ARBA00004479"/>
    </source>
</evidence>
<evidence type="ECO:0000256" key="9">
    <source>
        <dbReference type="ARBA" id="ARBA00022989"/>
    </source>
</evidence>
<dbReference type="SMART" id="SM00409">
    <property type="entry name" value="IG"/>
    <property type="match status" value="2"/>
</dbReference>
<dbReference type="InterPro" id="IPR000242">
    <property type="entry name" value="PTP_cat"/>
</dbReference>
<evidence type="ECO:0000256" key="5">
    <source>
        <dbReference type="ARBA" id="ARBA00022729"/>
    </source>
</evidence>
<dbReference type="InterPro" id="IPR050713">
    <property type="entry name" value="RTP_Phos/Ushers"/>
</dbReference>
<comment type="subcellular location">
    <subcellularLocation>
        <location evidence="1">Membrane</location>
        <topology evidence="1">Single-pass type I membrane protein</topology>
    </subcellularLocation>
</comment>
<comment type="similarity">
    <text evidence="2">Belongs to the protein-tyrosine phosphatase family. Receptor class 2A subfamily.</text>
</comment>
<dbReference type="PROSITE" id="PS50835">
    <property type="entry name" value="IG_LIKE"/>
    <property type="match status" value="2"/>
</dbReference>
<feature type="domain" description="Fibronectin type-III" evidence="20">
    <location>
        <begin position="689"/>
        <end position="785"/>
    </location>
</feature>
<dbReference type="InterPro" id="IPR013783">
    <property type="entry name" value="Ig-like_fold"/>
</dbReference>
<dbReference type="Gene3D" id="3.90.190.10">
    <property type="entry name" value="Protein tyrosine phosphatase superfamily"/>
    <property type="match status" value="1"/>
</dbReference>
<dbReference type="EMBL" id="QNUK01000002">
    <property type="protein sequence ID" value="KAF5909781.1"/>
    <property type="molecule type" value="Genomic_DNA"/>
</dbReference>
<feature type="non-terminal residue" evidence="21">
    <location>
        <position position="1"/>
    </location>
</feature>
<dbReference type="PRINTS" id="PR00700">
    <property type="entry name" value="PRTYPHPHTASE"/>
</dbReference>
<dbReference type="PANTHER" id="PTHR46957:SF6">
    <property type="entry name" value="PROTEIN-TYROSINE-PHOSPHATASE"/>
    <property type="match status" value="1"/>
</dbReference>
<feature type="domain" description="Fibronectin type-III" evidence="20">
    <location>
        <begin position="387"/>
        <end position="477"/>
    </location>
</feature>
<dbReference type="FunFam" id="2.60.40.10:FF:000015">
    <property type="entry name" value="receptor-type tyrosine-protein phosphatase delta isoform X2"/>
    <property type="match status" value="1"/>
</dbReference>
<dbReference type="SMART" id="SM00194">
    <property type="entry name" value="PTPc"/>
    <property type="match status" value="1"/>
</dbReference>
<dbReference type="CDD" id="cd05739">
    <property type="entry name" value="IgI_3_RPTP_IIa_LAR_like"/>
    <property type="match status" value="1"/>
</dbReference>
<feature type="domain" description="Fibronectin type-III" evidence="20">
    <location>
        <begin position="482"/>
        <end position="584"/>
    </location>
</feature>
<dbReference type="CDD" id="cd00063">
    <property type="entry name" value="FN3"/>
    <property type="match status" value="8"/>
</dbReference>
<evidence type="ECO:0000256" key="2">
    <source>
        <dbReference type="ARBA" id="ARBA00010504"/>
    </source>
</evidence>
<evidence type="ECO:0000256" key="10">
    <source>
        <dbReference type="ARBA" id="ARBA00023136"/>
    </source>
</evidence>
<dbReference type="GO" id="GO:0004725">
    <property type="term" value="F:protein tyrosine phosphatase activity"/>
    <property type="evidence" value="ECO:0007669"/>
    <property type="project" value="UniProtKB-EC"/>
</dbReference>
<dbReference type="FunFam" id="2.60.40.10:FF:000036">
    <property type="entry name" value="receptor-type tyrosine-protein phosphatase delta isoform X1"/>
    <property type="match status" value="1"/>
</dbReference>
<feature type="domain" description="Ig-like" evidence="19">
    <location>
        <begin position="8"/>
        <end position="97"/>
    </location>
</feature>
<dbReference type="PROSITE" id="PS50853">
    <property type="entry name" value="FN3"/>
    <property type="match status" value="8"/>
</dbReference>
<dbReference type="SUPFAM" id="SSF52799">
    <property type="entry name" value="(Phosphotyrosine protein) phosphatases II"/>
    <property type="match status" value="1"/>
</dbReference>
<sequence length="1373" mass="152252">DLLPAGFPTIDMGPQLKVVERTRTANMLCAASGNPDPEITWFKDFLPIDPNMSNGRIKQLRSGALQIENTEETDQGKYECVATNVEGVRYSSPANLYVRVRRVPPRFSILPTNHEIMPGGSINITCVAVGSPMPYVKWMLNSEDLTPEDDMPVGRNVLELNSVHESANYTCVAMSSLGIIEAVSQVIVKSLPKPPGTPVVTETTATSITITWDSGNPEPVSYYIIQYRAKIPDSKFETMDSITTTRYSIGGLSPNTEYEIRVSAVNTIGQGPASEPVEARTGEQAPASPPRNIQARIISHSTMMVRWEEPEEPNGQIKGYRVYYTMDPSQPMSAWQIHNVQDSMITTIQNLVASETYTIRVLAFTSVGDGPFSDSIHVKVLQGVPGQPSKFQIGEVSSTSIELTWEPAFDKEGIISYELRYKEGSQGNQVTKSFSPTSSYVVEGLRPNTEYYFSLAAISNKGIGAFTNEISQKTSQAKPSAPPQEVKCSSPSSTSLLVSWHPPHSESQNGPLVGYIVRYAVAGGGAGVGVGAETTDELQAPATSTEIILQRLEKWTSYRVSVAAATAVGPGPESVVLTCRTDEDVPGAPPRRVEVEVINSTALKVMWRSLLPGRQHGQIRGYQVHYVRVENGEARGLPLIKDVMLADAQEMVIGGLQPDTTYSITVAAYTTKGDGARSKPKLVVTKGAVPGSPSLWVHQDSESSAVVRWLPPELLAPGVELLGYRLQFGRKDVPPLATLEFAPYEREFSVSSMHRGATYIFKISAKSRSGFGEEARRELSLEEEAPHGYPHISDSSNVTCCSVHFSWLPPVLAERNGAITEYTLAYQEVGTASKPMELHLPATEHSYTLNSLKPDSVYDVKIRAHTSVGPGPYSPTVQYRTVALTTDVPKNFTVKLVTKTTVLLAWKFSDSRFPYRCMIEYNRQKVDIDARMTKALITNLRANSTYEFHITCPDSGNGGPRHWLVARTAPFILTNKPEVDVRREPDNTVTIILPQLETREMIKSVYVVVVPLKKGRGPIRHIKSADEMDLEELLRDVTVKQRHTRTTRQLRQVDVKRPYIAASFKPSTVPPTFTLGNQMVYNGYENRALEPGQDYVFFILAELNSTSAKMFVASPYSDPIMAPDVDPQPMETGGDGLIWVVGPVLAVVFIICIVIAILLYKNSKRKESEPRTKCLLNNAEITPHHPTDPVEMRRINFQTPGMMNHPPIPITELAEHTELLKANDNLKLSQEYESIDPGQQFTWEHSNLEVNKPKNRYANVIAYDHSRVILAPIDGIAGSDYINANYIDGYRKQNAYIATQGPLPETFGDFWRMVWEQRAATVVMMTRLEEKSRIKCDQYWPSRGTETYGMTQVTLLDTIELATFCVRTFSLHK</sequence>
<dbReference type="FunFam" id="2.60.40.10:FF:000128">
    <property type="entry name" value="receptor-type tyrosine-protein phosphatase delta isoform X2"/>
    <property type="match status" value="1"/>
</dbReference>
<feature type="non-terminal residue" evidence="21">
    <location>
        <position position="1373"/>
    </location>
</feature>
<keyword evidence="6" id="KW-0677">Repeat</keyword>
<reference evidence="21" key="1">
    <citation type="submission" date="2020-07" db="EMBL/GenBank/DDBJ databases">
        <title>Clarias magur genome sequencing, assembly and annotation.</title>
        <authorList>
            <person name="Kushwaha B."/>
            <person name="Kumar R."/>
            <person name="Das P."/>
            <person name="Joshi C.G."/>
            <person name="Kumar D."/>
            <person name="Nagpure N.S."/>
            <person name="Pandey M."/>
            <person name="Agarwal S."/>
            <person name="Srivastava S."/>
            <person name="Singh M."/>
            <person name="Sahoo L."/>
            <person name="Jayasankar P."/>
            <person name="Meher P.K."/>
            <person name="Koringa P.G."/>
            <person name="Iquebal M.A."/>
            <person name="Das S.P."/>
            <person name="Bit A."/>
            <person name="Patnaik S."/>
            <person name="Patel N."/>
            <person name="Shah T.M."/>
            <person name="Hinsu A."/>
            <person name="Jena J.K."/>
        </authorList>
    </citation>
    <scope>NUCLEOTIDE SEQUENCE</scope>
    <source>
        <strain evidence="21">CIFAMagur01</strain>
        <tissue evidence="21">Testis</tissue>
    </source>
</reference>
<dbReference type="Gene3D" id="2.60.40.10">
    <property type="entry name" value="Immunoglobulins"/>
    <property type="match status" value="10"/>
</dbReference>
<dbReference type="CDD" id="cd05738">
    <property type="entry name" value="IgI_2_RPTP_IIa_LAR_like"/>
    <property type="match status" value="1"/>
</dbReference>
<evidence type="ECO:0000256" key="14">
    <source>
        <dbReference type="ARBA" id="ARBA00023319"/>
    </source>
</evidence>
<dbReference type="FunFam" id="2.60.40.10:FF:000010">
    <property type="entry name" value="receptor-type tyrosine-protein phosphatase delta isoform X1"/>
    <property type="match status" value="1"/>
</dbReference>
<dbReference type="FunFam" id="2.60.40.10:FF:003023">
    <property type="entry name" value="Protein tyrosine phosphatase, receptor type, s, a"/>
    <property type="match status" value="1"/>
</dbReference>
<dbReference type="GO" id="GO:0050808">
    <property type="term" value="P:synapse organization"/>
    <property type="evidence" value="ECO:0007669"/>
    <property type="project" value="UniProtKB-ARBA"/>
</dbReference>
<dbReference type="FunFam" id="2.60.40.10:FF:000066">
    <property type="entry name" value="receptor-type tyrosine-protein phosphatase delta isoform X1"/>
    <property type="match status" value="1"/>
</dbReference>
<evidence type="ECO:0000256" key="3">
    <source>
        <dbReference type="ARBA" id="ARBA00013064"/>
    </source>
</evidence>
<dbReference type="FunFam" id="2.60.40.10:FF:000027">
    <property type="entry name" value="receptor-type tyrosine-protein phosphatase delta isoform X1"/>
    <property type="match status" value="1"/>
</dbReference>
<keyword evidence="11" id="KW-1015">Disulfide bond</keyword>
<dbReference type="InterPro" id="IPR003598">
    <property type="entry name" value="Ig_sub2"/>
</dbReference>
<keyword evidence="8" id="KW-0904">Protein phosphatase</keyword>
<dbReference type="InterPro" id="IPR007110">
    <property type="entry name" value="Ig-like_dom"/>
</dbReference>
<feature type="domain" description="Tyrosine-protein phosphatase" evidence="18">
    <location>
        <begin position="1228"/>
        <end position="1373"/>
    </location>
</feature>
<dbReference type="FunFam" id="3.90.190.10:FF:000210">
    <property type="entry name" value="Receptor-type tyrosine-protein phosphatase delta isoform x2"/>
    <property type="match status" value="1"/>
</dbReference>
<dbReference type="Pfam" id="PF00102">
    <property type="entry name" value="Y_phosphatase"/>
    <property type="match status" value="1"/>
</dbReference>
<feature type="domain" description="Fibronectin type-III" evidence="20">
    <location>
        <begin position="786"/>
        <end position="884"/>
    </location>
</feature>
<comment type="catalytic activity">
    <reaction evidence="15">
        <text>O-phospho-L-tyrosyl-[protein] + H2O = L-tyrosyl-[protein] + phosphate</text>
        <dbReference type="Rhea" id="RHEA:10684"/>
        <dbReference type="Rhea" id="RHEA-COMP:10136"/>
        <dbReference type="Rhea" id="RHEA-COMP:20101"/>
        <dbReference type="ChEBI" id="CHEBI:15377"/>
        <dbReference type="ChEBI" id="CHEBI:43474"/>
        <dbReference type="ChEBI" id="CHEBI:46858"/>
        <dbReference type="ChEBI" id="CHEBI:61978"/>
        <dbReference type="EC" id="3.1.3.48"/>
    </reaction>
</comment>